<dbReference type="EMBL" id="JBICCN010000373">
    <property type="protein sequence ID" value="KAL3072637.1"/>
    <property type="molecule type" value="Genomic_DNA"/>
</dbReference>
<evidence type="ECO:0000313" key="3">
    <source>
        <dbReference type="Proteomes" id="UP001620645"/>
    </source>
</evidence>
<name>A0ABD2HXJ7_HETSC</name>
<keyword evidence="3" id="KW-1185">Reference proteome</keyword>
<proteinExistence type="predicted"/>
<organism evidence="2 3">
    <name type="scientific">Heterodera schachtii</name>
    <name type="common">Sugarbeet cyst nematode worm</name>
    <name type="synonym">Tylenchus schachtii</name>
    <dbReference type="NCBI Taxonomy" id="97005"/>
    <lineage>
        <taxon>Eukaryota</taxon>
        <taxon>Metazoa</taxon>
        <taxon>Ecdysozoa</taxon>
        <taxon>Nematoda</taxon>
        <taxon>Chromadorea</taxon>
        <taxon>Rhabditida</taxon>
        <taxon>Tylenchina</taxon>
        <taxon>Tylenchomorpha</taxon>
        <taxon>Tylenchoidea</taxon>
        <taxon>Heteroderidae</taxon>
        <taxon>Heteroderinae</taxon>
        <taxon>Heterodera</taxon>
    </lineage>
</organism>
<evidence type="ECO:0000313" key="2">
    <source>
        <dbReference type="EMBL" id="KAL3072637.1"/>
    </source>
</evidence>
<protein>
    <submittedName>
        <fullName evidence="2">Uncharacterized protein</fullName>
    </submittedName>
</protein>
<accession>A0ABD2HXJ7</accession>
<feature type="compositionally biased region" description="Basic and acidic residues" evidence="1">
    <location>
        <begin position="40"/>
        <end position="58"/>
    </location>
</feature>
<evidence type="ECO:0000256" key="1">
    <source>
        <dbReference type="SAM" id="MobiDB-lite"/>
    </source>
</evidence>
<comment type="caution">
    <text evidence="2">The sequence shown here is derived from an EMBL/GenBank/DDBJ whole genome shotgun (WGS) entry which is preliminary data.</text>
</comment>
<dbReference type="AlphaFoldDB" id="A0ABD2HXJ7"/>
<feature type="region of interest" description="Disordered" evidence="1">
    <location>
        <begin position="38"/>
        <end position="63"/>
    </location>
</feature>
<reference evidence="2 3" key="1">
    <citation type="submission" date="2024-10" db="EMBL/GenBank/DDBJ databases">
        <authorList>
            <person name="Kim D."/>
        </authorList>
    </citation>
    <scope>NUCLEOTIDE SEQUENCE [LARGE SCALE GENOMIC DNA]</scope>
    <source>
        <strain evidence="2">Taebaek</strain>
    </source>
</reference>
<dbReference type="Proteomes" id="UP001620645">
    <property type="component" value="Unassembled WGS sequence"/>
</dbReference>
<sequence>MVAFCCYSAGLSEPKNGGFRFRRQPSLVMPPCFPSFSCPESKEEGHDENESQPDKRDGMSFAGPSPCCVPPGALSACDSCGGGGGPFPVLSLPFSPFMASAPKFYSPWRCPQTLASIN</sequence>
<gene>
    <name evidence="2" type="ORF">niasHS_017611</name>
</gene>